<dbReference type="PANTHER" id="PTHR43380">
    <property type="entry name" value="2-OXOISOVALERATE DEHYDROGENASE SUBUNIT ALPHA, MITOCHONDRIAL"/>
    <property type="match status" value="1"/>
</dbReference>
<comment type="function">
    <text evidence="2">The branched-chain alpha-keto dehydrogenase complex catalyzes the overall conversion of alpha-keto acids to acyl-CoA and CO(2). It contains multiple copies of three enzymatic components: branched-chain alpha-keto acid decarboxylase (E1), lipoamide acyltransferase (E2) and lipoamide dehydrogenase (E3).</text>
</comment>
<proteinExistence type="inferred from homology"/>
<keyword evidence="1 2" id="KW-0560">Oxidoreductase</keyword>
<dbReference type="EMBL" id="KZ994726">
    <property type="protein sequence ID" value="RKO92231.1"/>
    <property type="molecule type" value="Genomic_DNA"/>
</dbReference>
<evidence type="ECO:0000313" key="4">
    <source>
        <dbReference type="EMBL" id="RKO92231.1"/>
    </source>
</evidence>
<dbReference type="AlphaFoldDB" id="A0A4P9WHC4"/>
<keyword evidence="5" id="KW-1185">Reference proteome</keyword>
<evidence type="ECO:0000313" key="5">
    <source>
        <dbReference type="Proteomes" id="UP000269721"/>
    </source>
</evidence>
<dbReference type="InterPro" id="IPR029061">
    <property type="entry name" value="THDP-binding"/>
</dbReference>
<accession>A0A4P9WHC4</accession>
<feature type="domain" description="Dehydrogenase E1 component" evidence="3">
    <location>
        <begin position="3"/>
        <end position="113"/>
    </location>
</feature>
<dbReference type="EC" id="1.2.4.4" evidence="2"/>
<dbReference type="GO" id="GO:0003863">
    <property type="term" value="F:branched-chain 2-oxo acid dehydrogenase activity"/>
    <property type="evidence" value="ECO:0007669"/>
    <property type="project" value="UniProtKB-EC"/>
</dbReference>
<name>A0A4P9WHC4_9FUNG</name>
<organism evidence="4 5">
    <name type="scientific">Blyttiomyces helicus</name>
    <dbReference type="NCBI Taxonomy" id="388810"/>
    <lineage>
        <taxon>Eukaryota</taxon>
        <taxon>Fungi</taxon>
        <taxon>Fungi incertae sedis</taxon>
        <taxon>Chytridiomycota</taxon>
        <taxon>Chytridiomycota incertae sedis</taxon>
        <taxon>Chytridiomycetes</taxon>
        <taxon>Chytridiomycetes incertae sedis</taxon>
        <taxon>Blyttiomyces</taxon>
    </lineage>
</organism>
<dbReference type="SUPFAM" id="SSF52518">
    <property type="entry name" value="Thiamin diphosphate-binding fold (THDP-binding)"/>
    <property type="match status" value="1"/>
</dbReference>
<keyword evidence="2" id="KW-0786">Thiamine pyrophosphate</keyword>
<gene>
    <name evidence="4" type="ORF">BDK51DRAFT_34672</name>
</gene>
<dbReference type="Pfam" id="PF00676">
    <property type="entry name" value="E1_dh"/>
    <property type="match status" value="1"/>
</dbReference>
<reference evidence="5" key="1">
    <citation type="journal article" date="2018" name="Nat. Microbiol.">
        <title>Leveraging single-cell genomics to expand the fungal tree of life.</title>
        <authorList>
            <person name="Ahrendt S.R."/>
            <person name="Quandt C.A."/>
            <person name="Ciobanu D."/>
            <person name="Clum A."/>
            <person name="Salamov A."/>
            <person name="Andreopoulos B."/>
            <person name="Cheng J.F."/>
            <person name="Woyke T."/>
            <person name="Pelin A."/>
            <person name="Henrissat B."/>
            <person name="Reynolds N.K."/>
            <person name="Benny G.L."/>
            <person name="Smith M.E."/>
            <person name="James T.Y."/>
            <person name="Grigoriev I.V."/>
        </authorList>
    </citation>
    <scope>NUCLEOTIDE SEQUENCE [LARGE SCALE GENOMIC DNA]</scope>
</reference>
<comment type="cofactor">
    <cofactor evidence="2">
        <name>thiamine diphosphate</name>
        <dbReference type="ChEBI" id="CHEBI:58937"/>
    </cofactor>
</comment>
<comment type="catalytic activity">
    <reaction evidence="2">
        <text>N(6)-[(R)-lipoyl]-L-lysyl-[protein] + 3-methyl-2-oxobutanoate + H(+) = N(6)-[(R)-S(8)-2-methylpropanoyldihydrolipoyl]-L-lysyl-[protein] + CO2</text>
        <dbReference type="Rhea" id="RHEA:13457"/>
        <dbReference type="Rhea" id="RHEA-COMP:10474"/>
        <dbReference type="Rhea" id="RHEA-COMP:10497"/>
        <dbReference type="ChEBI" id="CHEBI:11851"/>
        <dbReference type="ChEBI" id="CHEBI:15378"/>
        <dbReference type="ChEBI" id="CHEBI:16526"/>
        <dbReference type="ChEBI" id="CHEBI:83099"/>
        <dbReference type="ChEBI" id="CHEBI:83142"/>
        <dbReference type="EC" id="1.2.4.4"/>
    </reaction>
</comment>
<protein>
    <recommendedName>
        <fullName evidence="2">2-oxoisovalerate dehydrogenase subunit alpha</fullName>
        <ecNumber evidence="2">1.2.4.4</ecNumber>
    </recommendedName>
    <alternativeName>
        <fullName evidence="2">Branched-chain alpha-keto acid dehydrogenase E1 component alpha chain</fullName>
    </alternativeName>
</protein>
<dbReference type="Gene3D" id="3.40.50.970">
    <property type="match status" value="1"/>
</dbReference>
<dbReference type="GO" id="GO:0009083">
    <property type="term" value="P:branched-chain amino acid catabolic process"/>
    <property type="evidence" value="ECO:0007669"/>
    <property type="project" value="TreeGrafter"/>
</dbReference>
<comment type="similarity">
    <text evidence="2">Belongs to the BCKDHA family.</text>
</comment>
<dbReference type="InterPro" id="IPR001017">
    <property type="entry name" value="DH_E1"/>
</dbReference>
<sequence>MDTIRVDGNDVLAVYNAVKAARRRAIDGPRPILIEALTYRVGHHSTSDDSSAYRSKTEVSDWAKQDSPMNRFRKYLESKSLWSDEEEKAFRKSTRTEVLASFAAAEKLKKPAVEHLWTDVYAGETPWNLAEQKRELEDLMRKYPEHYDASGYAPSQ</sequence>
<dbReference type="OrthoDB" id="3845at2759"/>
<evidence type="ECO:0000256" key="1">
    <source>
        <dbReference type="ARBA" id="ARBA00023002"/>
    </source>
</evidence>
<evidence type="ECO:0000256" key="2">
    <source>
        <dbReference type="RuleBase" id="RU365014"/>
    </source>
</evidence>
<dbReference type="Proteomes" id="UP000269721">
    <property type="component" value="Unassembled WGS sequence"/>
</dbReference>
<dbReference type="PANTHER" id="PTHR43380:SF1">
    <property type="entry name" value="2-OXOISOVALERATE DEHYDROGENASE SUBUNIT ALPHA, MITOCHONDRIAL"/>
    <property type="match status" value="1"/>
</dbReference>
<evidence type="ECO:0000259" key="3">
    <source>
        <dbReference type="Pfam" id="PF00676"/>
    </source>
</evidence>
<dbReference type="InterPro" id="IPR050771">
    <property type="entry name" value="Alpha-ketoacid_DH_E1_comp"/>
</dbReference>